<evidence type="ECO:0000256" key="1">
    <source>
        <dbReference type="SAM" id="MobiDB-lite"/>
    </source>
</evidence>
<dbReference type="EMBL" id="JAXCGZ010015212">
    <property type="protein sequence ID" value="KAK7070859.1"/>
    <property type="molecule type" value="Genomic_DNA"/>
</dbReference>
<keyword evidence="3" id="KW-1185">Reference proteome</keyword>
<dbReference type="AlphaFoldDB" id="A0AAN8X0U1"/>
<accession>A0AAN8X0U1</accession>
<feature type="compositionally biased region" description="Polar residues" evidence="1">
    <location>
        <begin position="1"/>
        <end position="27"/>
    </location>
</feature>
<feature type="compositionally biased region" description="Basic and acidic residues" evidence="1">
    <location>
        <begin position="54"/>
        <end position="71"/>
    </location>
</feature>
<evidence type="ECO:0000313" key="2">
    <source>
        <dbReference type="EMBL" id="KAK7070859.1"/>
    </source>
</evidence>
<feature type="compositionally biased region" description="Acidic residues" evidence="1">
    <location>
        <begin position="72"/>
        <end position="97"/>
    </location>
</feature>
<protein>
    <submittedName>
        <fullName evidence="2">Uncharacterized protein</fullName>
    </submittedName>
</protein>
<proteinExistence type="predicted"/>
<reference evidence="2 3" key="1">
    <citation type="submission" date="2023-11" db="EMBL/GenBank/DDBJ databases">
        <title>Halocaridina rubra genome assembly.</title>
        <authorList>
            <person name="Smith C."/>
        </authorList>
    </citation>
    <scope>NUCLEOTIDE SEQUENCE [LARGE SCALE GENOMIC DNA]</scope>
    <source>
        <strain evidence="2">EP-1</strain>
        <tissue evidence="2">Whole</tissue>
    </source>
</reference>
<comment type="caution">
    <text evidence="2">The sequence shown here is derived from an EMBL/GenBank/DDBJ whole genome shotgun (WGS) entry which is preliminary data.</text>
</comment>
<feature type="compositionally biased region" description="Basic and acidic residues" evidence="1">
    <location>
        <begin position="98"/>
        <end position="118"/>
    </location>
</feature>
<dbReference type="Proteomes" id="UP001381693">
    <property type="component" value="Unassembled WGS sequence"/>
</dbReference>
<organism evidence="2 3">
    <name type="scientific">Halocaridina rubra</name>
    <name type="common">Hawaiian red shrimp</name>
    <dbReference type="NCBI Taxonomy" id="373956"/>
    <lineage>
        <taxon>Eukaryota</taxon>
        <taxon>Metazoa</taxon>
        <taxon>Ecdysozoa</taxon>
        <taxon>Arthropoda</taxon>
        <taxon>Crustacea</taxon>
        <taxon>Multicrustacea</taxon>
        <taxon>Malacostraca</taxon>
        <taxon>Eumalacostraca</taxon>
        <taxon>Eucarida</taxon>
        <taxon>Decapoda</taxon>
        <taxon>Pleocyemata</taxon>
        <taxon>Caridea</taxon>
        <taxon>Atyoidea</taxon>
        <taxon>Atyidae</taxon>
        <taxon>Halocaridina</taxon>
    </lineage>
</organism>
<name>A0AAN8X0U1_HALRR</name>
<gene>
    <name evidence="2" type="ORF">SK128_011744</name>
</gene>
<evidence type="ECO:0000313" key="3">
    <source>
        <dbReference type="Proteomes" id="UP001381693"/>
    </source>
</evidence>
<sequence length="118" mass="13737">MATFPSLSDNYSFATKNAHGTSDQNKPNGKKKKAGKKGTVNSPFPFPFSQLFTARRDDQDNRRYAQFKTRDDDDDDVDYDDHDDYDHYDDDHDDDHDDDNHDDDHDDDDHNNYDDDIG</sequence>
<feature type="region of interest" description="Disordered" evidence="1">
    <location>
        <begin position="1"/>
        <end position="118"/>
    </location>
</feature>